<accession>A0A7H1NQX6</accession>
<organism evidence="1 2">
    <name type="scientific">Entomobacter blattae</name>
    <dbReference type="NCBI Taxonomy" id="2762277"/>
    <lineage>
        <taxon>Bacteria</taxon>
        <taxon>Pseudomonadati</taxon>
        <taxon>Pseudomonadota</taxon>
        <taxon>Alphaproteobacteria</taxon>
        <taxon>Acetobacterales</taxon>
        <taxon>Acetobacteraceae</taxon>
        <taxon>Entomobacter</taxon>
    </lineage>
</organism>
<name>A0A7H1NQX6_9PROT</name>
<protein>
    <submittedName>
        <fullName evidence="1">Uncharacterized protein</fullName>
    </submittedName>
</protein>
<reference evidence="1 2" key="1">
    <citation type="submission" date="2020-08" db="EMBL/GenBank/DDBJ databases">
        <title>Complete genome sequence of Entomobacter blattae G55GP.</title>
        <authorList>
            <person name="Poehlein A."/>
            <person name="Guzman J."/>
            <person name="Daniel R."/>
            <person name="Vilcinskas A."/>
        </authorList>
    </citation>
    <scope>NUCLEOTIDE SEQUENCE [LARGE SCALE GENOMIC DNA]</scope>
    <source>
        <strain evidence="1 2">G55GP</strain>
    </source>
</reference>
<gene>
    <name evidence="1" type="ORF">JGUZn3_09550</name>
</gene>
<dbReference type="KEGG" id="ebla:JGUZn3_09550"/>
<evidence type="ECO:0000313" key="1">
    <source>
        <dbReference type="EMBL" id="QNT78186.1"/>
    </source>
</evidence>
<proteinExistence type="predicted"/>
<dbReference type="Proteomes" id="UP000516349">
    <property type="component" value="Chromosome"/>
</dbReference>
<evidence type="ECO:0000313" key="2">
    <source>
        <dbReference type="Proteomes" id="UP000516349"/>
    </source>
</evidence>
<dbReference type="AlphaFoldDB" id="A0A7H1NQX6"/>
<keyword evidence="2" id="KW-1185">Reference proteome</keyword>
<sequence>MTDYFYTGGDQSFTLPDSDNYINTLPDATGTITLSGGGTSGRVTIIGNESAGPIAIDAGTLTAVAFNVLGLGNGSFLNIGAGHATTDFRTQGISAENKITVYDNGGDTTSTDPRSITALFSTLILDGDQGPTDTNITDIGGNEVWANSGTTTYNILTDTASLFPSHLYASKSTGTFVIGNSANTSADSSTTSPSAANPVANDSPAALNVVLTVADSTTPLDYTVTQNSDATISLFQQQGTLTFTGQNTTLVLNGENADVTSTLTLGDNNTIWAGNGSSTVTVNGTNNIINTAGTGDINIQAGSSQVADSHLSILGAGDTTGQTAYQQGLEDVTVSGMHNNFIAALGTGTADIDVGTFSANGSPYRYGLELASNLGGGNIENIIIRNFTASQATDPTSQNIIGVGASTTVTSSYDGTDTIFTLADGTIGTVTFTGVDLQGIDPFTRGTTFSDILQSSSNALIAA</sequence>
<dbReference type="EMBL" id="CP060244">
    <property type="protein sequence ID" value="QNT78186.1"/>
    <property type="molecule type" value="Genomic_DNA"/>
</dbReference>
<dbReference type="RefSeq" id="WP_203414533.1">
    <property type="nucleotide sequence ID" value="NZ_CP060244.1"/>
</dbReference>